<dbReference type="EMBL" id="QGNW01000191">
    <property type="protein sequence ID" value="RVW86684.1"/>
    <property type="molecule type" value="Genomic_DNA"/>
</dbReference>
<dbReference type="PANTHER" id="PTHR33986:SF2">
    <property type="entry name" value="MITOCHONDRIAL FISSION PROTEIN ELM1"/>
    <property type="match status" value="1"/>
</dbReference>
<evidence type="ECO:0000313" key="2">
    <source>
        <dbReference type="Proteomes" id="UP000288805"/>
    </source>
</evidence>
<reference evidence="1 2" key="1">
    <citation type="journal article" date="2018" name="PLoS Genet.">
        <title>Population sequencing reveals clonal diversity and ancestral inbreeding in the grapevine cultivar Chardonnay.</title>
        <authorList>
            <person name="Roach M.J."/>
            <person name="Johnson D.L."/>
            <person name="Bohlmann J."/>
            <person name="van Vuuren H.J."/>
            <person name="Jones S.J."/>
            <person name="Pretorius I.S."/>
            <person name="Schmidt S.A."/>
            <person name="Borneman A.R."/>
        </authorList>
    </citation>
    <scope>NUCLEOTIDE SEQUENCE [LARGE SCALE GENOMIC DNA]</scope>
    <source>
        <strain evidence="2">cv. Chardonnay</strain>
        <tissue evidence="1">Leaf</tissue>
    </source>
</reference>
<dbReference type="AlphaFoldDB" id="A0A438HQE3"/>
<proteinExistence type="predicted"/>
<dbReference type="InterPro" id="IPR009367">
    <property type="entry name" value="Elm1-like"/>
</dbReference>
<protein>
    <submittedName>
        <fullName evidence="1">Mitochondrial fission protein ELM1</fullName>
    </submittedName>
</protein>
<gene>
    <name evidence="1" type="primary">ELM1_1</name>
    <name evidence="1" type="ORF">CK203_039858</name>
</gene>
<accession>A0A438HQE3</accession>
<organism evidence="1 2">
    <name type="scientific">Vitis vinifera</name>
    <name type="common">Grape</name>
    <dbReference type="NCBI Taxonomy" id="29760"/>
    <lineage>
        <taxon>Eukaryota</taxon>
        <taxon>Viridiplantae</taxon>
        <taxon>Streptophyta</taxon>
        <taxon>Embryophyta</taxon>
        <taxon>Tracheophyta</taxon>
        <taxon>Spermatophyta</taxon>
        <taxon>Magnoliopsida</taxon>
        <taxon>eudicotyledons</taxon>
        <taxon>Gunneridae</taxon>
        <taxon>Pentapetalae</taxon>
        <taxon>rosids</taxon>
        <taxon>Vitales</taxon>
        <taxon>Vitaceae</taxon>
        <taxon>Viteae</taxon>
        <taxon>Vitis</taxon>
    </lineage>
</organism>
<sequence length="83" mass="9551">MQRVTRPRGGINEWLHWLPVSLHKKLDYIIRQLLLLTVRRWKLMPVPMENGGSVGLSSVLEADVKQIVTMASETYEKYCISGI</sequence>
<dbReference type="PANTHER" id="PTHR33986">
    <property type="entry name" value="OS02G0535700 PROTEIN"/>
    <property type="match status" value="1"/>
</dbReference>
<evidence type="ECO:0000313" key="1">
    <source>
        <dbReference type="EMBL" id="RVW86684.1"/>
    </source>
</evidence>
<comment type="caution">
    <text evidence="1">The sequence shown here is derived from an EMBL/GenBank/DDBJ whole genome shotgun (WGS) entry which is preliminary data.</text>
</comment>
<name>A0A438HQE3_VITVI</name>
<dbReference type="Proteomes" id="UP000288805">
    <property type="component" value="Unassembled WGS sequence"/>
</dbReference>